<evidence type="ECO:0000256" key="7">
    <source>
        <dbReference type="SAM" id="SignalP"/>
    </source>
</evidence>
<sequence>MNRIRLLFAFLSTFFALELFSFVDGRVQHSLIYENEEIARVYMKDLDKRMSQATEKMVNARWKYNTNITDYNLEEMVEESQEYYKFQKTAWKDTILFKWEGFKDEFLKRQFKKLSVLGTAALEDDKLEKLSSLEAAMERTYSTSTVCIRDTCDLSLEPDLTRILASSRDYEELKEVWLKWRDAAGKPIRDQYIDVTELGNEAAKANGFSDLSEMWLAPYESETFRADVESLWNQLRPLYQKIHAYVRMKLRDIYGDKMPEDGTIPAHILGNMWAQSWTSLLEELKPFDKQSIDVTKKMQELNWDAEKMFKVSEEFFTSLGLIPMPPEFWEHSMLTKPKDRDVVCHASAWDFYNGKDFRIKQCTDVTMEQLVTVHHEMGHIEYYLQYKHQPVVFRRGANQGFHEAVGDIMSLSVSTPKHLQEIGLLDELVEDEETDINFLLAMALEKIVFLPFGYLMDLWRWDIFSGNTAYENMNKKWWELRIKYQGISPPSKRSEKDFDAGAKYHIPSGVPYIRYFVSFVIQFQFHEALCKKAGHEGPLYKCDIYRSKEAGKALSEALSMGSSRPWPEVMKLLTGESTMNGKSLISYFEPLEIWLDSQLKDEVIGWPDAKREYHFFSISSVLYQKTKMDRIEWSLVLLCVTTTVGLFVCVESRAQHNLPYENEELARIYMKDLNKHMSQGLEATVIAEWNYITNITNYNLQKMIEESQKYYKFQKTAWKDTILFKWEGFKDEFLKRQFKKLSVLGTAALEDDKLEKLSLLQAEMERTYSTATVCIRDKCNLALEPDLKRIMASSRDYEELKEVWVKWRDATGKPIRNHYVEVTELGNEAAKANGFSDLSEMWLAPYESETFRDDVESLWNQLRPLYQKMHAYVRMKLRDIYGDKMPKDGTIPAHLLGGMWAQSWASLLEDLKPFDKPSIDVTKKMQELNWDAEKMFKMSDEFFTSLGLIPMPPEFWEHSMLTKPKDRDVVCHASAWDFYNGKDFRIKQCTDITTQQLITVHHEMGHVEYFLQYKNQPVVFRDGANPGFHEAIGDTMALSVSTPKHLYEIGLLDELVEDEETDINFLLGMALEKIALLPYGYMIDLWRWDVFSGNTAYENMNKKWWELRIRYQGVSPPTKRSEEDFDAGAKYHIASGVSFIRYYVSYIIQFQINEALCKKAGHQGPLYKCDIYRSKEAGNALSEALSLGSSRPWPEVMQLLTGEPSMSGRSISTYFELLETWLDSQLIGEVIGWPDAKLGLFVCVESRPQHNLPYENEELARIYMKDLDKKFSQALEETVNARWEYNTNITDYNLEKMVEMSQKFYKFQKTAWKDTILFKWEGFEDKLLKRQFKELSVLGTAALDEDKLERLLSLEAEMKRAYSTAKVCIRDKCNLALEPDLTRILASSRDYEELKEVWLKWRDASGKPIRDQYIEVAELGNESAKANGFSDLSEMWLAPYESETFRDDVESLWNQLRPLYQKIHAYVRMKLRDTYGDKMPKDGTIPAHLLVKPVVFRNGANPGFHEAIGDIMSLSVSTPKHLQEIGLLDELVEDEETDINFLLAMALKKIVFLPFGYLMDLWRWDIFSGNTAYENMNKKWWELRIKYQGISPPSKRSEKDFDAGAKYHIPSGVPYIRYFVSFVIQFQFHEELCKKAGHEGPLYKCDIYRSKEAGNTLSEALSLGSSRPWPEVMQLLTGEPTMNGKSLVTYFEPLETWLDSQLKDEVIGWPDAKLEDYFEN</sequence>
<keyword evidence="6" id="KW-0862">Zinc</keyword>
<dbReference type="PROSITE" id="PS52011">
    <property type="entry name" value="PEPTIDASE_M2"/>
    <property type="match status" value="4"/>
</dbReference>
<dbReference type="CDD" id="cd06461">
    <property type="entry name" value="M2_ACE"/>
    <property type="match status" value="3"/>
</dbReference>
<keyword evidence="6" id="KW-0121">Carboxypeptidase</keyword>
<organism evidence="8 9">
    <name type="scientific">Limulus polyphemus</name>
    <name type="common">Atlantic horseshoe crab</name>
    <dbReference type="NCBI Taxonomy" id="6850"/>
    <lineage>
        <taxon>Eukaryota</taxon>
        <taxon>Metazoa</taxon>
        <taxon>Ecdysozoa</taxon>
        <taxon>Arthropoda</taxon>
        <taxon>Chelicerata</taxon>
        <taxon>Merostomata</taxon>
        <taxon>Xiphosura</taxon>
        <taxon>Limulidae</taxon>
        <taxon>Limulus</taxon>
    </lineage>
</organism>
<dbReference type="SUPFAM" id="SSF55486">
    <property type="entry name" value="Metalloproteases ('zincins'), catalytic domain"/>
    <property type="match status" value="3"/>
</dbReference>
<keyword evidence="3 5" id="KW-1015">Disulfide bond</keyword>
<dbReference type="PRINTS" id="PR00791">
    <property type="entry name" value="PEPDIPTASEA"/>
</dbReference>
<feature type="disulfide bond" evidence="5">
    <location>
        <begin position="971"/>
        <end position="989"/>
    </location>
</feature>
<feature type="signal peptide" evidence="7">
    <location>
        <begin position="1"/>
        <end position="25"/>
    </location>
</feature>
<comment type="similarity">
    <text evidence="1 5 6">Belongs to the peptidase M2 family.</text>
</comment>
<feature type="disulfide bond" evidence="5">
    <location>
        <begin position="344"/>
        <end position="362"/>
    </location>
</feature>
<dbReference type="Proteomes" id="UP000694941">
    <property type="component" value="Unplaced"/>
</dbReference>
<evidence type="ECO:0000256" key="2">
    <source>
        <dbReference type="ARBA" id="ARBA00022729"/>
    </source>
</evidence>
<dbReference type="Gene3D" id="1.10.1370.30">
    <property type="match status" value="5"/>
</dbReference>
<keyword evidence="6" id="KW-0378">Hydrolase</keyword>
<comment type="caution">
    <text evidence="5">Lacks conserved residue(s) required for the propagation of feature annotation.</text>
</comment>
<dbReference type="PANTHER" id="PTHR10514">
    <property type="entry name" value="ANGIOTENSIN-CONVERTING ENZYME"/>
    <property type="match status" value="1"/>
</dbReference>
<protein>
    <recommendedName>
        <fullName evidence="6">Angiotensin-converting enzyme</fullName>
        <ecNumber evidence="6">3.4.-.-</ecNumber>
    </recommendedName>
</protein>
<dbReference type="PANTHER" id="PTHR10514:SF27">
    <property type="entry name" value="ANGIOTENSIN-CONVERTING ENZYME"/>
    <property type="match status" value="1"/>
</dbReference>
<keyword evidence="4 6" id="KW-0325">Glycoprotein</keyword>
<keyword evidence="6" id="KW-0645">Protease</keyword>
<reference evidence="9" key="1">
    <citation type="submission" date="2025-08" db="UniProtKB">
        <authorList>
            <consortium name="RefSeq"/>
        </authorList>
    </citation>
    <scope>IDENTIFICATION</scope>
    <source>
        <tissue evidence="9">Muscle</tissue>
    </source>
</reference>
<keyword evidence="2 7" id="KW-0732">Signal</keyword>
<dbReference type="RefSeq" id="XP_022257928.1">
    <property type="nucleotide sequence ID" value="XM_022402220.1"/>
</dbReference>
<evidence type="ECO:0000256" key="4">
    <source>
        <dbReference type="ARBA" id="ARBA00023180"/>
    </source>
</evidence>
<dbReference type="EC" id="3.4.-.-" evidence="6"/>
<gene>
    <name evidence="9" type="primary">LOC106472652</name>
</gene>
<keyword evidence="6" id="KW-0482">Metalloprotease</keyword>
<evidence type="ECO:0000256" key="6">
    <source>
        <dbReference type="RuleBase" id="RU361144"/>
    </source>
</evidence>
<evidence type="ECO:0000313" key="9">
    <source>
        <dbReference type="RefSeq" id="XP_022257928.1"/>
    </source>
</evidence>
<keyword evidence="6" id="KW-0479">Metal-binding</keyword>
<name>A0ABM1TPX2_LIMPO</name>
<evidence type="ECO:0000256" key="3">
    <source>
        <dbReference type="ARBA" id="ARBA00023157"/>
    </source>
</evidence>
<dbReference type="Pfam" id="PF01401">
    <property type="entry name" value="Peptidase_M2"/>
    <property type="match status" value="4"/>
</dbReference>
<evidence type="ECO:0000256" key="1">
    <source>
        <dbReference type="ARBA" id="ARBA00008139"/>
    </source>
</evidence>
<accession>A0ABM1TPX2</accession>
<keyword evidence="8" id="KW-1185">Reference proteome</keyword>
<feature type="chain" id="PRO_5045115999" description="Angiotensin-converting enzyme" evidence="7">
    <location>
        <begin position="26"/>
        <end position="1720"/>
    </location>
</feature>
<evidence type="ECO:0000313" key="8">
    <source>
        <dbReference type="Proteomes" id="UP000694941"/>
    </source>
</evidence>
<dbReference type="InterPro" id="IPR001548">
    <property type="entry name" value="Peptidase_M2"/>
</dbReference>
<proteinExistence type="inferred from homology"/>
<evidence type="ECO:0000256" key="5">
    <source>
        <dbReference type="PROSITE-ProRule" id="PRU01355"/>
    </source>
</evidence>
<dbReference type="GeneID" id="106472652"/>